<dbReference type="EMBL" id="LAZR01027572">
    <property type="protein sequence ID" value="KKL65326.1"/>
    <property type="molecule type" value="Genomic_DNA"/>
</dbReference>
<comment type="caution">
    <text evidence="1">The sequence shown here is derived from an EMBL/GenBank/DDBJ whole genome shotgun (WGS) entry which is preliminary data.</text>
</comment>
<proteinExistence type="predicted"/>
<gene>
    <name evidence="1" type="ORF">LCGC14_2156100</name>
</gene>
<protein>
    <submittedName>
        <fullName evidence="1">Uncharacterized protein</fullName>
    </submittedName>
</protein>
<sequence length="57" mass="6509">MYPQILDQFDFDNSPVIYDSDCLYLLIDPSTQLVVDSTNSHAIAVEIADQYGYIIQH</sequence>
<evidence type="ECO:0000313" key="1">
    <source>
        <dbReference type="EMBL" id="KKL65326.1"/>
    </source>
</evidence>
<name>A0A0F9EGF4_9ZZZZ</name>
<dbReference type="AlphaFoldDB" id="A0A0F9EGF4"/>
<reference evidence="1" key="1">
    <citation type="journal article" date="2015" name="Nature">
        <title>Complex archaea that bridge the gap between prokaryotes and eukaryotes.</title>
        <authorList>
            <person name="Spang A."/>
            <person name="Saw J.H."/>
            <person name="Jorgensen S.L."/>
            <person name="Zaremba-Niedzwiedzka K."/>
            <person name="Martijn J."/>
            <person name="Lind A.E."/>
            <person name="van Eijk R."/>
            <person name="Schleper C."/>
            <person name="Guy L."/>
            <person name="Ettema T.J."/>
        </authorList>
    </citation>
    <scope>NUCLEOTIDE SEQUENCE</scope>
</reference>
<accession>A0A0F9EGF4</accession>
<organism evidence="1">
    <name type="scientific">marine sediment metagenome</name>
    <dbReference type="NCBI Taxonomy" id="412755"/>
    <lineage>
        <taxon>unclassified sequences</taxon>
        <taxon>metagenomes</taxon>
        <taxon>ecological metagenomes</taxon>
    </lineage>
</organism>